<evidence type="ECO:0000313" key="5">
    <source>
        <dbReference type="EMBL" id="KAG5330867.1"/>
    </source>
</evidence>
<feature type="non-terminal residue" evidence="5">
    <location>
        <position position="1"/>
    </location>
</feature>
<evidence type="ECO:0000313" key="6">
    <source>
        <dbReference type="Proteomes" id="UP000669903"/>
    </source>
</evidence>
<sequence length="50" mass="5953">MPLFLIFLVRVIAELNRRRIDFVEGEAELVSGFNVEYFRGVFAFLWQNMV</sequence>
<keyword evidence="4" id="KW-0472">Membrane</keyword>
<dbReference type="Pfam" id="PF00146">
    <property type="entry name" value="NADHdh"/>
    <property type="match status" value="1"/>
</dbReference>
<comment type="caution">
    <text evidence="5">The sequence shown here is derived from an EMBL/GenBank/DDBJ whole genome shotgun (WGS) entry which is preliminary data.</text>
</comment>
<protein>
    <submittedName>
        <fullName evidence="5">NU1M oxidoreductase</fullName>
    </submittedName>
</protein>
<keyword evidence="2" id="KW-0812">Transmembrane</keyword>
<organism evidence="5 6">
    <name type="scientific">Acromyrmex charruanus</name>
    <dbReference type="NCBI Taxonomy" id="2715315"/>
    <lineage>
        <taxon>Eukaryota</taxon>
        <taxon>Metazoa</taxon>
        <taxon>Ecdysozoa</taxon>
        <taxon>Arthropoda</taxon>
        <taxon>Hexapoda</taxon>
        <taxon>Insecta</taxon>
        <taxon>Pterygota</taxon>
        <taxon>Neoptera</taxon>
        <taxon>Endopterygota</taxon>
        <taxon>Hymenoptera</taxon>
        <taxon>Apocrita</taxon>
        <taxon>Aculeata</taxon>
        <taxon>Formicoidea</taxon>
        <taxon>Formicidae</taxon>
        <taxon>Myrmicinae</taxon>
        <taxon>Acromyrmex</taxon>
    </lineage>
</organism>
<feature type="non-terminal residue" evidence="5">
    <location>
        <position position="50"/>
    </location>
</feature>
<accession>A0A836FCL6</accession>
<dbReference type="InterPro" id="IPR001694">
    <property type="entry name" value="NADH_UbQ_OxRdtase_su1/FPO"/>
</dbReference>
<keyword evidence="6" id="KW-1185">Reference proteome</keyword>
<gene>
    <name evidence="5" type="primary">Nd1_1</name>
    <name evidence="5" type="ORF">G6Z76_0008683</name>
</gene>
<dbReference type="GO" id="GO:0016020">
    <property type="term" value="C:membrane"/>
    <property type="evidence" value="ECO:0007669"/>
    <property type="project" value="UniProtKB-SubCell"/>
</dbReference>
<dbReference type="EMBL" id="JAANIC010005698">
    <property type="protein sequence ID" value="KAG5330867.1"/>
    <property type="molecule type" value="Genomic_DNA"/>
</dbReference>
<comment type="subcellular location">
    <subcellularLocation>
        <location evidence="1">Membrane</location>
        <topology evidence="1">Multi-pass membrane protein</topology>
    </subcellularLocation>
</comment>
<reference evidence="5" key="1">
    <citation type="submission" date="2020-03" db="EMBL/GenBank/DDBJ databases">
        <title>Relaxed selection underlies rapid genomic changes in the transitions from sociality to social parasitism in ants.</title>
        <authorList>
            <person name="Bi X."/>
        </authorList>
    </citation>
    <scope>NUCLEOTIDE SEQUENCE</scope>
    <source>
        <strain evidence="5">BGI-DK2014a</strain>
        <tissue evidence="5">Whole body</tissue>
    </source>
</reference>
<evidence type="ECO:0000256" key="3">
    <source>
        <dbReference type="ARBA" id="ARBA00022989"/>
    </source>
</evidence>
<evidence type="ECO:0000256" key="2">
    <source>
        <dbReference type="ARBA" id="ARBA00022692"/>
    </source>
</evidence>
<dbReference type="AlphaFoldDB" id="A0A836FCL6"/>
<evidence type="ECO:0000256" key="1">
    <source>
        <dbReference type="ARBA" id="ARBA00004141"/>
    </source>
</evidence>
<name>A0A836FCL6_9HYME</name>
<evidence type="ECO:0000256" key="4">
    <source>
        <dbReference type="ARBA" id="ARBA00023136"/>
    </source>
</evidence>
<dbReference type="Proteomes" id="UP000669903">
    <property type="component" value="Unassembled WGS sequence"/>
</dbReference>
<keyword evidence="3" id="KW-1133">Transmembrane helix</keyword>
<proteinExistence type="predicted"/>